<dbReference type="AlphaFoldDB" id="A0A8S3WGN5"/>
<feature type="region of interest" description="Disordered" evidence="1">
    <location>
        <begin position="686"/>
        <end position="724"/>
    </location>
</feature>
<evidence type="ECO:0000313" key="4">
    <source>
        <dbReference type="Proteomes" id="UP000691718"/>
    </source>
</evidence>
<organism evidence="3 4">
    <name type="scientific">Parnassius apollo</name>
    <name type="common">Apollo butterfly</name>
    <name type="synonym">Papilio apollo</name>
    <dbReference type="NCBI Taxonomy" id="110799"/>
    <lineage>
        <taxon>Eukaryota</taxon>
        <taxon>Metazoa</taxon>
        <taxon>Ecdysozoa</taxon>
        <taxon>Arthropoda</taxon>
        <taxon>Hexapoda</taxon>
        <taxon>Insecta</taxon>
        <taxon>Pterygota</taxon>
        <taxon>Neoptera</taxon>
        <taxon>Endopterygota</taxon>
        <taxon>Lepidoptera</taxon>
        <taxon>Glossata</taxon>
        <taxon>Ditrysia</taxon>
        <taxon>Papilionoidea</taxon>
        <taxon>Papilionidae</taxon>
        <taxon>Parnassiinae</taxon>
        <taxon>Parnassini</taxon>
        <taxon>Parnassius</taxon>
        <taxon>Parnassius</taxon>
    </lineage>
</organism>
<dbReference type="EMBL" id="CAJQZP010000410">
    <property type="protein sequence ID" value="CAG4960029.1"/>
    <property type="molecule type" value="Genomic_DNA"/>
</dbReference>
<feature type="region of interest" description="Disordered" evidence="1">
    <location>
        <begin position="1"/>
        <end position="23"/>
    </location>
</feature>
<keyword evidence="4" id="KW-1185">Reference proteome</keyword>
<evidence type="ECO:0000313" key="3">
    <source>
        <dbReference type="EMBL" id="CAG4960029.1"/>
    </source>
</evidence>
<feature type="compositionally biased region" description="Basic and acidic residues" evidence="1">
    <location>
        <begin position="1"/>
        <end position="18"/>
    </location>
</feature>
<dbReference type="PANTHER" id="PTHR21534">
    <property type="entry name" value="KATANIN-INTERACTING PROTEIN"/>
    <property type="match status" value="1"/>
</dbReference>
<evidence type="ECO:0000259" key="2">
    <source>
        <dbReference type="Pfam" id="PF14652"/>
    </source>
</evidence>
<dbReference type="InterPro" id="IPR027859">
    <property type="entry name" value="KATNIP_dom"/>
</dbReference>
<gene>
    <name evidence="3" type="ORF">PAPOLLO_LOCUS6273</name>
</gene>
<feature type="compositionally biased region" description="Polar residues" evidence="1">
    <location>
        <begin position="686"/>
        <end position="705"/>
    </location>
</feature>
<sequence length="724" mass="81657">MNINERKNINERSEKIDWGDSPNSNNISNDFLSDLLPHYVTPRHRRMNTIIDSDFNDVIIGHRAQETIKLRKNLLSGESNLNYQQINIASKKFSSDSKNNQSIKSTCKVTKRRNSQKDKVYNEFVIPELPNGRLLEIKIHSNWGDKFLVGLNGIELFDVDGELVNAEKIWSDTETGDTKHNRADSIVDGIVRTKDDKHTWCVPIPNTAPIVLSVLLAKCTTLALLRVWNYNKSRIYSTRGVRFVQIKLDDQVIFQGEIARSSGELKGLLPTFGDTILFTKDPNVLERIMLNDKNFQALLRENDLVNDYSSIVEKRPPTANDSNNISPTTEEPTIVEEKEIKYVAKVIKLTLMSNWGQTHLIGLTGIEVFKYNRSVQVHSAYAYSAYISDDKVEEYGGLIDCKSLLNGSNITTNFDDMWCANFSPGSKFCHIVLELKEPTEISSVRVWNYNANMELSYIGAKHVRLYLDGNPLNYRPILLRRAPGDTCYDYVQQLELATIDDRLDDARDSDSFRMDCLIYGNNVDLGAPTGFILQISIFSTWGDPYYVGLTGVELYDPHGNLIPVTETNVCAHPASVNVLNSREHDVRTPARLVDGHNSSAADAAHSWLAPVLPRTLNRVFFVFDLPVSVYGMKIWNYGKTPTRGVKEFGILMDDLLIYNGTLNCVSGAEITPQWICLRDVDVDTMTPSPSDASHRSTTSGSQQSADPRGRPYTSVSHNSQKRVR</sequence>
<name>A0A8S3WGN5_PARAO</name>
<feature type="domain" description="KATNIP" evidence="2">
    <location>
        <begin position="76"/>
        <end position="168"/>
    </location>
</feature>
<comment type="caution">
    <text evidence="3">The sequence shown here is derived from an EMBL/GenBank/DDBJ whole genome shotgun (WGS) entry which is preliminary data.</text>
</comment>
<dbReference type="Pfam" id="PF14652">
    <property type="entry name" value="DUF4457"/>
    <property type="match status" value="2"/>
</dbReference>
<dbReference type="OrthoDB" id="304622at2759"/>
<accession>A0A8S3WGN5</accession>
<dbReference type="PANTHER" id="PTHR21534:SF0">
    <property type="entry name" value="KATANIN-INTERACTING PROTEIN"/>
    <property type="match status" value="1"/>
</dbReference>
<protein>
    <submittedName>
        <fullName evidence="3">(apollo) hypothetical protein</fullName>
    </submittedName>
</protein>
<reference evidence="3" key="1">
    <citation type="submission" date="2021-04" db="EMBL/GenBank/DDBJ databases">
        <authorList>
            <person name="Tunstrom K."/>
        </authorList>
    </citation>
    <scope>NUCLEOTIDE SEQUENCE</scope>
</reference>
<proteinExistence type="predicted"/>
<feature type="domain" description="KATNIP" evidence="2">
    <location>
        <begin position="349"/>
        <end position="664"/>
    </location>
</feature>
<dbReference type="InterPro" id="IPR026704">
    <property type="entry name" value="KATNIP"/>
</dbReference>
<dbReference type="Proteomes" id="UP000691718">
    <property type="component" value="Unassembled WGS sequence"/>
</dbReference>
<evidence type="ECO:0000256" key="1">
    <source>
        <dbReference type="SAM" id="MobiDB-lite"/>
    </source>
</evidence>